<dbReference type="InterPro" id="IPR004263">
    <property type="entry name" value="Exostosin"/>
</dbReference>
<name>A0A8J6CCT1_DIALT</name>
<protein>
    <recommendedName>
        <fullName evidence="3">Exostosin GT47 domain-containing protein</fullName>
    </recommendedName>
</protein>
<dbReference type="OrthoDB" id="1924787at2759"/>
<proteinExistence type="inferred from homology"/>
<evidence type="ECO:0000313" key="5">
    <source>
        <dbReference type="Proteomes" id="UP000751190"/>
    </source>
</evidence>
<keyword evidence="5" id="KW-1185">Reference proteome</keyword>
<dbReference type="AlphaFoldDB" id="A0A8J6CCT1"/>
<organism evidence="4 5">
    <name type="scientific">Diacronema lutheri</name>
    <name type="common">Unicellular marine alga</name>
    <name type="synonym">Monochrysis lutheri</name>
    <dbReference type="NCBI Taxonomy" id="2081491"/>
    <lineage>
        <taxon>Eukaryota</taxon>
        <taxon>Haptista</taxon>
        <taxon>Haptophyta</taxon>
        <taxon>Pavlovophyceae</taxon>
        <taxon>Pavlovales</taxon>
        <taxon>Pavlovaceae</taxon>
        <taxon>Diacronema</taxon>
    </lineage>
</organism>
<feature type="signal peptide" evidence="2">
    <location>
        <begin position="1"/>
        <end position="15"/>
    </location>
</feature>
<dbReference type="GO" id="GO:0016757">
    <property type="term" value="F:glycosyltransferase activity"/>
    <property type="evidence" value="ECO:0007669"/>
    <property type="project" value="InterPro"/>
</dbReference>
<comment type="caution">
    <text evidence="4">The sequence shown here is derived from an EMBL/GenBank/DDBJ whole genome shotgun (WGS) entry which is preliminary data.</text>
</comment>
<feature type="chain" id="PRO_5035310885" description="Exostosin GT47 domain-containing protein" evidence="2">
    <location>
        <begin position="16"/>
        <end position="589"/>
    </location>
</feature>
<accession>A0A8J6CCT1</accession>
<keyword evidence="2" id="KW-0732">Signal</keyword>
<evidence type="ECO:0000256" key="2">
    <source>
        <dbReference type="SAM" id="SignalP"/>
    </source>
</evidence>
<dbReference type="Pfam" id="PF03016">
    <property type="entry name" value="Exostosin_GT47"/>
    <property type="match status" value="1"/>
</dbReference>
<evidence type="ECO:0000256" key="1">
    <source>
        <dbReference type="ARBA" id="ARBA00010271"/>
    </source>
</evidence>
<reference evidence="4" key="1">
    <citation type="submission" date="2021-05" db="EMBL/GenBank/DDBJ databases">
        <title>The genome of the haptophyte Pavlova lutheri (Diacronema luteri, Pavlovales) - a model for lipid biosynthesis in eukaryotic algae.</title>
        <authorList>
            <person name="Hulatt C.J."/>
            <person name="Posewitz M.C."/>
        </authorList>
    </citation>
    <scope>NUCLEOTIDE SEQUENCE</scope>
    <source>
        <strain evidence="4">NIVA-4/92</strain>
    </source>
</reference>
<dbReference type="Proteomes" id="UP000751190">
    <property type="component" value="Unassembled WGS sequence"/>
</dbReference>
<dbReference type="InterPro" id="IPR040911">
    <property type="entry name" value="Exostosin_GT47"/>
</dbReference>
<dbReference type="EMBL" id="JAGTXO010000005">
    <property type="protein sequence ID" value="KAG8467889.1"/>
    <property type="molecule type" value="Genomic_DNA"/>
</dbReference>
<feature type="domain" description="Exostosin GT47" evidence="3">
    <location>
        <begin position="379"/>
        <end position="444"/>
    </location>
</feature>
<gene>
    <name evidence="4" type="ORF">KFE25_006941</name>
</gene>
<dbReference type="PANTHER" id="PTHR11062">
    <property type="entry name" value="EXOSTOSIN HEPARAN SULFATE GLYCOSYLTRANSFERASE -RELATED"/>
    <property type="match status" value="1"/>
</dbReference>
<sequence>MRVVLAVVALARASGQQAPADDAVYLPPIRADPTAWRLYVHEVPWALLNISSDARRLYEQMIAEEPPPAHDEGGLYHAVVHDLPRLMPRWLPNAVELEAALAATAGGAAPAADVARFGDNVLFLLPLSPYHLCKAVEHPHEAWGSAWAAKKGSIPTSISESMRSALRDGLASYRITCETYERALRWLFSTAAWRLCPERHVFTHMLTHALREALRTDLRRQAHGLGQARGSRALAASATPPARPSGTYARMGAGILVSAEDRRYDWLEARACGHVVPAPYYSPPFFLRGTAPFAPSAAGLPAPGARRALIVESGPRSTACHRFDNRATPNRWACHGAELRYSRFVRMAAKSAMLDVARAAGERVEAHATQRTDKGYAELDGLLRAKAAMYAASTFCLVLAGDSVITTRIFSVVQSLCVPVFVFDRDFLPFGELIPWKNISLRVRGDELILFDRHRGSARNPLLALHALVTERPEELRALQEGVERARWHLTYHRHGRGVAIAGAENRPSAGEALVHHLVQAGAVRQALARVTGGDASSVLRCTDERLRRLDRNDKQRAMQLLLPWPRVQKRVSATRSSARAQSSRAGPE</sequence>
<evidence type="ECO:0000313" key="4">
    <source>
        <dbReference type="EMBL" id="KAG8467889.1"/>
    </source>
</evidence>
<evidence type="ECO:0000259" key="3">
    <source>
        <dbReference type="Pfam" id="PF03016"/>
    </source>
</evidence>
<comment type="similarity">
    <text evidence="1">Belongs to the glycosyltransferase 47 family.</text>
</comment>